<keyword evidence="4" id="KW-1185">Reference proteome</keyword>
<dbReference type="CDD" id="cd03443">
    <property type="entry name" value="PaaI_thioesterase"/>
    <property type="match status" value="1"/>
</dbReference>
<accession>A0ABQ2FYT3</accession>
<gene>
    <name evidence="3" type="ORF">GCM10010840_01000</name>
</gene>
<dbReference type="InterPro" id="IPR006683">
    <property type="entry name" value="Thioestr_dom"/>
</dbReference>
<reference evidence="4" key="1">
    <citation type="journal article" date="2019" name="Int. J. Syst. Evol. Microbiol.">
        <title>The Global Catalogue of Microorganisms (GCM) 10K type strain sequencing project: providing services to taxonomists for standard genome sequencing and annotation.</title>
        <authorList>
            <consortium name="The Broad Institute Genomics Platform"/>
            <consortium name="The Broad Institute Genome Sequencing Center for Infectious Disease"/>
            <person name="Wu L."/>
            <person name="Ma J."/>
        </authorList>
    </citation>
    <scope>NUCLEOTIDE SEQUENCE [LARGE SCALE GENOMIC DNA]</scope>
    <source>
        <strain evidence="4">JCM 15442</strain>
    </source>
</reference>
<sequence length="200" mass="21225">MTQTQDKPMETSLPQRTRTYTWQDPLIGAGAAPGLSGLAYLRGMARGDFPPPPIGQTLGFTIGGEEDVQEGRVTFRMRPEEFHYNPIGSVHGGVYATLLDSALGCAIHTLLPAGVGYTTLDLAVKYLRPLQLGLGEVRAVAEVISVSRRVATATAQIVDDAGKVYATATTTCLVMRPERAAAQPIRASGAQETVAQEAGQ</sequence>
<dbReference type="EMBL" id="BMOL01000001">
    <property type="protein sequence ID" value="GGL66874.1"/>
    <property type="molecule type" value="Genomic_DNA"/>
</dbReference>
<evidence type="ECO:0000256" key="1">
    <source>
        <dbReference type="ARBA" id="ARBA00022801"/>
    </source>
</evidence>
<dbReference type="PANTHER" id="PTHR43240:SF1">
    <property type="entry name" value="BLR5584 PROTEIN"/>
    <property type="match status" value="1"/>
</dbReference>
<keyword evidence="1" id="KW-0378">Hydrolase</keyword>
<dbReference type="InterPro" id="IPR003736">
    <property type="entry name" value="PAAI_dom"/>
</dbReference>
<dbReference type="Pfam" id="PF03061">
    <property type="entry name" value="4HBT"/>
    <property type="match status" value="1"/>
</dbReference>
<dbReference type="InterPro" id="IPR029069">
    <property type="entry name" value="HotDog_dom_sf"/>
</dbReference>
<protein>
    <submittedName>
        <fullName evidence="3">Phenylacetic acid degradation protein</fullName>
    </submittedName>
</protein>
<evidence type="ECO:0000259" key="2">
    <source>
        <dbReference type="Pfam" id="PF03061"/>
    </source>
</evidence>
<organism evidence="3 4">
    <name type="scientific">Deinococcus aerolatus</name>
    <dbReference type="NCBI Taxonomy" id="522487"/>
    <lineage>
        <taxon>Bacteria</taxon>
        <taxon>Thermotogati</taxon>
        <taxon>Deinococcota</taxon>
        <taxon>Deinococci</taxon>
        <taxon>Deinococcales</taxon>
        <taxon>Deinococcaceae</taxon>
        <taxon>Deinococcus</taxon>
    </lineage>
</organism>
<evidence type="ECO:0000313" key="3">
    <source>
        <dbReference type="EMBL" id="GGL66874.1"/>
    </source>
</evidence>
<dbReference type="Gene3D" id="3.10.129.10">
    <property type="entry name" value="Hotdog Thioesterase"/>
    <property type="match status" value="1"/>
</dbReference>
<feature type="domain" description="Thioesterase" evidence="2">
    <location>
        <begin position="88"/>
        <end position="164"/>
    </location>
</feature>
<evidence type="ECO:0000313" key="4">
    <source>
        <dbReference type="Proteomes" id="UP000639973"/>
    </source>
</evidence>
<dbReference type="PANTHER" id="PTHR43240">
    <property type="entry name" value="1,4-DIHYDROXY-2-NAPHTHOYL-COA THIOESTERASE 1"/>
    <property type="match status" value="1"/>
</dbReference>
<dbReference type="Proteomes" id="UP000639973">
    <property type="component" value="Unassembled WGS sequence"/>
</dbReference>
<comment type="caution">
    <text evidence="3">The sequence shown here is derived from an EMBL/GenBank/DDBJ whole genome shotgun (WGS) entry which is preliminary data.</text>
</comment>
<proteinExistence type="predicted"/>
<name>A0ABQ2FYT3_9DEIO</name>
<dbReference type="RefSeq" id="WP_188967949.1">
    <property type="nucleotide sequence ID" value="NZ_BMOL01000001.1"/>
</dbReference>
<dbReference type="SUPFAM" id="SSF54637">
    <property type="entry name" value="Thioesterase/thiol ester dehydrase-isomerase"/>
    <property type="match status" value="1"/>
</dbReference>
<dbReference type="NCBIfam" id="TIGR00369">
    <property type="entry name" value="unchar_dom_1"/>
    <property type="match status" value="1"/>
</dbReference>